<comment type="caution">
    <text evidence="1">The sequence shown here is derived from an EMBL/GenBank/DDBJ whole genome shotgun (WGS) entry which is preliminary data.</text>
</comment>
<feature type="non-terminal residue" evidence="1">
    <location>
        <position position="22"/>
    </location>
</feature>
<name>A0A4U2ZT76_9BACI</name>
<sequence>MLLSLSICLEAMIIQQSYLSFA</sequence>
<reference evidence="1 2" key="1">
    <citation type="journal article" date="2019" name="Environ. Microbiol.">
        <title>An active ?-lactamase is a part of an orchestrated cell wall stress resistance network of Bacillus subtilis and related rhizosphere species.</title>
        <authorList>
            <person name="Bucher T."/>
            <person name="Keren-Paz A."/>
            <person name="Hausser J."/>
            <person name="Olender T."/>
            <person name="Cytryn E."/>
            <person name="Kolodkin-Gal I."/>
        </authorList>
    </citation>
    <scope>NUCLEOTIDE SEQUENCE [LARGE SCALE GENOMIC DNA]</scope>
    <source>
        <strain evidence="1 2">I5</strain>
    </source>
</reference>
<keyword evidence="1" id="KW-0808">Transferase</keyword>
<dbReference type="AlphaFoldDB" id="A0A4U2ZT76"/>
<gene>
    <name evidence="1" type="ORF">FC699_37245</name>
</gene>
<dbReference type="Proteomes" id="UP000305222">
    <property type="component" value="Unassembled WGS sequence"/>
</dbReference>
<dbReference type="GO" id="GO:0016740">
    <property type="term" value="F:transferase activity"/>
    <property type="evidence" value="ECO:0007669"/>
    <property type="project" value="UniProtKB-KW"/>
</dbReference>
<dbReference type="EMBL" id="SZON01003867">
    <property type="protein sequence ID" value="TKI78028.1"/>
    <property type="molecule type" value="Genomic_DNA"/>
</dbReference>
<evidence type="ECO:0000313" key="1">
    <source>
        <dbReference type="EMBL" id="TKI78028.1"/>
    </source>
</evidence>
<evidence type="ECO:0000313" key="2">
    <source>
        <dbReference type="Proteomes" id="UP000305222"/>
    </source>
</evidence>
<protein>
    <submittedName>
        <fullName evidence="1">Glycosyltransferase</fullName>
    </submittedName>
</protein>
<accession>A0A4U2ZT76</accession>
<proteinExistence type="predicted"/>
<organism evidence="1 2">
    <name type="scientific">Bacillus wiedmannii</name>
    <dbReference type="NCBI Taxonomy" id="1890302"/>
    <lineage>
        <taxon>Bacteria</taxon>
        <taxon>Bacillati</taxon>
        <taxon>Bacillota</taxon>
        <taxon>Bacilli</taxon>
        <taxon>Bacillales</taxon>
        <taxon>Bacillaceae</taxon>
        <taxon>Bacillus</taxon>
        <taxon>Bacillus cereus group</taxon>
    </lineage>
</organism>